<organism evidence="3 4">
    <name type="scientific">Desulfuromonas soudanensis</name>
    <dbReference type="NCBI Taxonomy" id="1603606"/>
    <lineage>
        <taxon>Bacteria</taxon>
        <taxon>Pseudomonadati</taxon>
        <taxon>Thermodesulfobacteriota</taxon>
        <taxon>Desulfuromonadia</taxon>
        <taxon>Desulfuromonadales</taxon>
        <taxon>Desulfuromonadaceae</taxon>
        <taxon>Desulfuromonas</taxon>
    </lineage>
</organism>
<dbReference type="Pfam" id="PF12836">
    <property type="entry name" value="HHH_3"/>
    <property type="match status" value="1"/>
</dbReference>
<feature type="domain" description="Helix-hairpin-helix DNA-binding motif class 1" evidence="2">
    <location>
        <begin position="77"/>
        <end position="96"/>
    </location>
</feature>
<dbReference type="GO" id="GO:0015628">
    <property type="term" value="P:protein secretion by the type II secretion system"/>
    <property type="evidence" value="ECO:0007669"/>
    <property type="project" value="TreeGrafter"/>
</dbReference>
<dbReference type="PANTHER" id="PTHR21180">
    <property type="entry name" value="ENDONUCLEASE/EXONUCLEASE/PHOSPHATASE FAMILY DOMAIN-CONTAINING PROTEIN 1"/>
    <property type="match status" value="1"/>
</dbReference>
<dbReference type="EMBL" id="CP010802">
    <property type="protein sequence ID" value="ALC17543.1"/>
    <property type="molecule type" value="Genomic_DNA"/>
</dbReference>
<feature type="domain" description="Helix-hairpin-helix DNA-binding motif class 1" evidence="2">
    <location>
        <begin position="47"/>
        <end position="66"/>
    </location>
</feature>
<name>A0A0M3QGB8_9BACT</name>
<sequence>MKRLVGMVLAVVCLSLTFAPMARAAVAQAPVVRKVEAAVNLNTASVKELQSLPGIGKVTAERIVAFRTEQGTFTSPEDLLKVKGVGKKTLEKIRGQIAVK</sequence>
<dbReference type="SUPFAM" id="SSF47781">
    <property type="entry name" value="RuvA domain 2-like"/>
    <property type="match status" value="1"/>
</dbReference>
<feature type="chain" id="PRO_5005787584" description="Helix-hairpin-helix DNA-binding motif class 1 domain-containing protein" evidence="1">
    <location>
        <begin position="25"/>
        <end position="100"/>
    </location>
</feature>
<dbReference type="PANTHER" id="PTHR21180:SF32">
    <property type="entry name" value="ENDONUCLEASE_EXONUCLEASE_PHOSPHATASE FAMILY DOMAIN-CONTAINING PROTEIN 1"/>
    <property type="match status" value="1"/>
</dbReference>
<dbReference type="GO" id="GO:0003677">
    <property type="term" value="F:DNA binding"/>
    <property type="evidence" value="ECO:0007669"/>
    <property type="project" value="InterPro"/>
</dbReference>
<dbReference type="InterPro" id="IPR004509">
    <property type="entry name" value="Competence_ComEA_HhH"/>
</dbReference>
<evidence type="ECO:0000313" key="3">
    <source>
        <dbReference type="EMBL" id="ALC17543.1"/>
    </source>
</evidence>
<dbReference type="STRING" id="1603606.DSOUD_2807"/>
<dbReference type="Gene3D" id="1.10.150.320">
    <property type="entry name" value="Photosystem II 12 kDa extrinsic protein"/>
    <property type="match status" value="1"/>
</dbReference>
<evidence type="ECO:0000256" key="1">
    <source>
        <dbReference type="SAM" id="SignalP"/>
    </source>
</evidence>
<keyword evidence="1" id="KW-0732">Signal</keyword>
<protein>
    <recommendedName>
        <fullName evidence="2">Helix-hairpin-helix DNA-binding motif class 1 domain-containing protein</fullName>
    </recommendedName>
</protein>
<evidence type="ECO:0000313" key="4">
    <source>
        <dbReference type="Proteomes" id="UP000057158"/>
    </source>
</evidence>
<dbReference type="Proteomes" id="UP000057158">
    <property type="component" value="Chromosome"/>
</dbReference>
<dbReference type="AlphaFoldDB" id="A0A0M3QGB8"/>
<dbReference type="InterPro" id="IPR051675">
    <property type="entry name" value="Endo/Exo/Phosphatase_dom_1"/>
</dbReference>
<reference evidence="3 4" key="1">
    <citation type="submission" date="2015-07" db="EMBL/GenBank/DDBJ databases">
        <title>Isolation and Genomic Characterization of a Novel Halophilic Metal-Reducing Deltaproteobacterium from the Deep Subsurface.</title>
        <authorList>
            <person name="Badalamenti J.P."/>
            <person name="Summers Z.M."/>
            <person name="Gralnick J.A."/>
            <person name="Bond D.R."/>
        </authorList>
    </citation>
    <scope>NUCLEOTIDE SEQUENCE [LARGE SCALE GENOMIC DNA]</scope>
    <source>
        <strain evidence="3 4">WTL</strain>
    </source>
</reference>
<dbReference type="NCBIfam" id="TIGR00426">
    <property type="entry name" value="competence protein ComEA helix-hairpin-helix repeat region"/>
    <property type="match status" value="1"/>
</dbReference>
<feature type="signal peptide" evidence="1">
    <location>
        <begin position="1"/>
        <end position="24"/>
    </location>
</feature>
<gene>
    <name evidence="3" type="ORF">DSOUD_2807</name>
</gene>
<accession>A0A0M3QGB8</accession>
<dbReference type="SMART" id="SM00278">
    <property type="entry name" value="HhH1"/>
    <property type="match status" value="2"/>
</dbReference>
<dbReference type="GO" id="GO:0015627">
    <property type="term" value="C:type II protein secretion system complex"/>
    <property type="evidence" value="ECO:0007669"/>
    <property type="project" value="TreeGrafter"/>
</dbReference>
<dbReference type="PATRIC" id="fig|1603606.3.peg.3036"/>
<dbReference type="KEGG" id="des:DSOUD_2807"/>
<keyword evidence="4" id="KW-1185">Reference proteome</keyword>
<dbReference type="InterPro" id="IPR003583">
    <property type="entry name" value="Hlx-hairpin-Hlx_DNA-bd_motif"/>
</dbReference>
<proteinExistence type="predicted"/>
<dbReference type="GO" id="GO:0006281">
    <property type="term" value="P:DNA repair"/>
    <property type="evidence" value="ECO:0007669"/>
    <property type="project" value="InterPro"/>
</dbReference>
<evidence type="ECO:0000259" key="2">
    <source>
        <dbReference type="SMART" id="SM00278"/>
    </source>
</evidence>
<dbReference type="InterPro" id="IPR010994">
    <property type="entry name" value="RuvA_2-like"/>
</dbReference>